<dbReference type="SUPFAM" id="SSF52540">
    <property type="entry name" value="P-loop containing nucleoside triphosphate hydrolases"/>
    <property type="match status" value="1"/>
</dbReference>
<reference evidence="6 7" key="1">
    <citation type="submission" date="2020-07" db="EMBL/GenBank/DDBJ databases">
        <title>Sequencing the genomes of 1000 actinobacteria strains.</title>
        <authorList>
            <person name="Klenk H.-P."/>
        </authorList>
    </citation>
    <scope>NUCLEOTIDE SEQUENCE [LARGE SCALE GENOMIC DNA]</scope>
    <source>
        <strain evidence="6 7">DSM 15131</strain>
    </source>
</reference>
<dbReference type="CDD" id="cd00009">
    <property type="entry name" value="AAA"/>
    <property type="match status" value="1"/>
</dbReference>
<dbReference type="EMBL" id="JACBZM010000001">
    <property type="protein sequence ID" value="NYI43455.1"/>
    <property type="molecule type" value="Genomic_DNA"/>
</dbReference>
<comment type="caution">
    <text evidence="6">The sequence shown here is derived from an EMBL/GenBank/DDBJ whole genome shotgun (WGS) entry which is preliminary data.</text>
</comment>
<evidence type="ECO:0000256" key="4">
    <source>
        <dbReference type="SAM" id="MobiDB-lite"/>
    </source>
</evidence>
<feature type="compositionally biased region" description="Pro residues" evidence="4">
    <location>
        <begin position="515"/>
        <end position="534"/>
    </location>
</feature>
<dbReference type="PANTHER" id="PTHR43392:SF2">
    <property type="entry name" value="AAA-TYPE ATPASE FAMILY PROTEIN _ ANKYRIN REPEAT FAMILY PROTEIN"/>
    <property type="match status" value="1"/>
</dbReference>
<evidence type="ECO:0000313" key="7">
    <source>
        <dbReference type="Proteomes" id="UP000562045"/>
    </source>
</evidence>
<dbReference type="InterPro" id="IPR000641">
    <property type="entry name" value="CbxX/CfxQ"/>
</dbReference>
<dbReference type="InterPro" id="IPR027417">
    <property type="entry name" value="P-loop_NTPase"/>
</dbReference>
<evidence type="ECO:0000259" key="5">
    <source>
        <dbReference type="SMART" id="SM00382"/>
    </source>
</evidence>
<evidence type="ECO:0000256" key="1">
    <source>
        <dbReference type="ARBA" id="ARBA00010378"/>
    </source>
</evidence>
<protein>
    <submittedName>
        <fullName evidence="6">Adenylate kinase family enzyme</fullName>
    </submittedName>
</protein>
<keyword evidence="3" id="KW-0067">ATP-binding</keyword>
<feature type="compositionally biased region" description="Basic and acidic residues" evidence="4">
    <location>
        <begin position="214"/>
        <end position="229"/>
    </location>
</feature>
<dbReference type="GO" id="GO:0016887">
    <property type="term" value="F:ATP hydrolysis activity"/>
    <property type="evidence" value="ECO:0007669"/>
    <property type="project" value="InterPro"/>
</dbReference>
<dbReference type="SMART" id="SM00382">
    <property type="entry name" value="AAA"/>
    <property type="match status" value="1"/>
</dbReference>
<dbReference type="RefSeq" id="WP_308645455.1">
    <property type="nucleotide sequence ID" value="NZ_JACBZM010000001.1"/>
</dbReference>
<feature type="region of interest" description="Disordered" evidence="4">
    <location>
        <begin position="183"/>
        <end position="229"/>
    </location>
</feature>
<dbReference type="AlphaFoldDB" id="A0A7Z0CM46"/>
<keyword evidence="6" id="KW-0418">Kinase</keyword>
<feature type="region of interest" description="Disordered" evidence="4">
    <location>
        <begin position="129"/>
        <end position="151"/>
    </location>
</feature>
<dbReference type="FunFam" id="3.40.50.300:FF:000216">
    <property type="entry name" value="Type VII secretion ATPase EccA"/>
    <property type="match status" value="1"/>
</dbReference>
<accession>A0A7Z0CM46</accession>
<feature type="compositionally biased region" description="Low complexity" evidence="4">
    <location>
        <begin position="492"/>
        <end position="514"/>
    </location>
</feature>
<keyword evidence="2" id="KW-0547">Nucleotide-binding</keyword>
<feature type="domain" description="AAA+ ATPase" evidence="5">
    <location>
        <begin position="275"/>
        <end position="410"/>
    </location>
</feature>
<dbReference type="GO" id="GO:0016301">
    <property type="term" value="F:kinase activity"/>
    <property type="evidence" value="ECO:0007669"/>
    <property type="project" value="UniProtKB-KW"/>
</dbReference>
<dbReference type="InterPro" id="IPR041627">
    <property type="entry name" value="AAA_lid_6"/>
</dbReference>
<evidence type="ECO:0000256" key="3">
    <source>
        <dbReference type="ARBA" id="ARBA00022840"/>
    </source>
</evidence>
<sequence>MTAPVGSLADALDALAAVARAAGADEAAARAEGEAVAATVSERSRGAFVDWCIQTGRDRSAEEHMLAAKRGNRFRAGPTPLMAQLLLEKSPHSADYAGALADAALAGSRLGEPGPDAVGAATTVTTAQLGGGSAGLTPPVGGPGAFQLPERQPVPGVGDEVLEQVRRVGEQVRRQLGALNDAAPLLPADPVTGPAPAVPSAGGPADGVQTQAAEPEKPAEEPAKPEEPTKTVEELLAELDALIGLANVKGEIHRQAAVLRVEGLRKKAGLDTPTITRHLVFNGNPGTGKTTVARLVAGIYRALGLLSKGQLVEVDRSELVAGYLGQTAAKTAEVVASAEGGVLFIDEAYSLSGDQYGKEAIDTLVKEMEDKRDDLVVIVAGYPLPMAVFISENPGLESRFRTTIDFANYTDDELVGIFSSMVSGADYDASDAVVTRLKEILAETPRGPSFGNARFVRNLMEAAIGRHAWRLRDIAEPTLEQLRTLEPEDLVVDPNDTAPDAADAPAAEGEVVPPADAPPAEPVEPFVPEPQPEPEPQREPQPEPQPVPEPELEASPLSGAEATLIVKPSAAPPPPPPPPPAPPAQEAAGPFGTETTLPQHPRRPDRPAAPEEQS</sequence>
<proteinExistence type="inferred from homology"/>
<evidence type="ECO:0000256" key="2">
    <source>
        <dbReference type="ARBA" id="ARBA00022741"/>
    </source>
</evidence>
<dbReference type="PRINTS" id="PR00819">
    <property type="entry name" value="CBXCFQXSUPER"/>
</dbReference>
<name>A0A7Z0CM46_9ACTN</name>
<dbReference type="PANTHER" id="PTHR43392">
    <property type="entry name" value="AAA-TYPE ATPASE FAMILY PROTEIN / ANKYRIN REPEAT FAMILY PROTEIN"/>
    <property type="match status" value="1"/>
</dbReference>
<organism evidence="6 7">
    <name type="scientific">Nocardioides aromaticivorans</name>
    <dbReference type="NCBI Taxonomy" id="200618"/>
    <lineage>
        <taxon>Bacteria</taxon>
        <taxon>Bacillati</taxon>
        <taxon>Actinomycetota</taxon>
        <taxon>Actinomycetes</taxon>
        <taxon>Propionibacteriales</taxon>
        <taxon>Nocardioidaceae</taxon>
        <taxon>Nocardioides</taxon>
    </lineage>
</organism>
<gene>
    <name evidence="6" type="ORF">BJ993_000535</name>
</gene>
<evidence type="ECO:0000313" key="6">
    <source>
        <dbReference type="EMBL" id="NYI43455.1"/>
    </source>
</evidence>
<feature type="compositionally biased region" description="Low complexity" evidence="4">
    <location>
        <begin position="183"/>
        <end position="208"/>
    </location>
</feature>
<dbReference type="InterPro" id="IPR003593">
    <property type="entry name" value="AAA+_ATPase"/>
</dbReference>
<keyword evidence="6" id="KW-0808">Transferase</keyword>
<dbReference type="InterPro" id="IPR003959">
    <property type="entry name" value="ATPase_AAA_core"/>
</dbReference>
<feature type="region of interest" description="Disordered" evidence="4">
    <location>
        <begin position="485"/>
        <end position="614"/>
    </location>
</feature>
<dbReference type="Pfam" id="PF00004">
    <property type="entry name" value="AAA"/>
    <property type="match status" value="1"/>
</dbReference>
<comment type="similarity">
    <text evidence="1">Belongs to the CbxX/CfxQ family.</text>
</comment>
<dbReference type="Gene3D" id="3.40.50.300">
    <property type="entry name" value="P-loop containing nucleotide triphosphate hydrolases"/>
    <property type="match status" value="1"/>
</dbReference>
<dbReference type="Pfam" id="PF17866">
    <property type="entry name" value="AAA_lid_6"/>
    <property type="match status" value="1"/>
</dbReference>
<dbReference type="InterPro" id="IPR050773">
    <property type="entry name" value="CbxX/CfxQ_RuBisCO_ESX"/>
</dbReference>
<dbReference type="GO" id="GO:0005524">
    <property type="term" value="F:ATP binding"/>
    <property type="evidence" value="ECO:0007669"/>
    <property type="project" value="UniProtKB-KW"/>
</dbReference>
<dbReference type="Proteomes" id="UP000562045">
    <property type="component" value="Unassembled WGS sequence"/>
</dbReference>
<dbReference type="Gene3D" id="1.10.8.60">
    <property type="match status" value="1"/>
</dbReference>
<feature type="compositionally biased region" description="Pro residues" evidence="4">
    <location>
        <begin position="570"/>
        <end position="583"/>
    </location>
</feature>
<feature type="compositionally biased region" description="Basic and acidic residues" evidence="4">
    <location>
        <begin position="602"/>
        <end position="614"/>
    </location>
</feature>